<dbReference type="Proteomes" id="UP001140217">
    <property type="component" value="Unassembled WGS sequence"/>
</dbReference>
<dbReference type="EMBL" id="JANBUL010000184">
    <property type="protein sequence ID" value="KAJ2779292.1"/>
    <property type="molecule type" value="Genomic_DNA"/>
</dbReference>
<comment type="caution">
    <text evidence="2">The sequence shown here is derived from an EMBL/GenBank/DDBJ whole genome shotgun (WGS) entry which is preliminary data.</text>
</comment>
<accession>A0A9W8HBT6</accession>
<sequence length="353" mass="38611">MFTGIAAFDEYRVDMAEYEDDIRLLTDHYANQLCALDSWTPVTVSPGRVLTQLARLDVASCSESGYRLPRIDPANLKTLKLSQWSASCSWAPFGTGDDDAAIKFPSLTLLSMSDDGAPAASDAAIWHQSSFPWKLCFPRLREIPPALQYVSELSLPATKHLMIGTDDSAGDNADGDDDDDDDADYDEYDVPPSIAAACRIFEHAQGAESLELNIEDSQSPILPEHITCTSITSLYIRPSVGVGTMLGLIGKLPKLASIYISYLNADEAEADLQLPGPDEDCVVEPLSTSIREITIAESSVLGGSPEIIKYLLLKIPSLARLHAAFRPKRRIAEFVDAYSTRYPRLLGVKLVHD</sequence>
<gene>
    <name evidence="2" type="ORF">H4R18_004100</name>
</gene>
<feature type="region of interest" description="Disordered" evidence="1">
    <location>
        <begin position="164"/>
        <end position="184"/>
    </location>
</feature>
<reference evidence="2" key="1">
    <citation type="submission" date="2022-07" db="EMBL/GenBank/DDBJ databases">
        <title>Phylogenomic reconstructions and comparative analyses of Kickxellomycotina fungi.</title>
        <authorList>
            <person name="Reynolds N.K."/>
            <person name="Stajich J.E."/>
            <person name="Barry K."/>
            <person name="Grigoriev I.V."/>
            <person name="Crous P."/>
            <person name="Smith M.E."/>
        </authorList>
    </citation>
    <scope>NUCLEOTIDE SEQUENCE</scope>
    <source>
        <strain evidence="2">NBRC 105414</strain>
    </source>
</reference>
<proteinExistence type="predicted"/>
<protein>
    <submittedName>
        <fullName evidence="2">Uncharacterized protein</fullName>
    </submittedName>
</protein>
<evidence type="ECO:0000313" key="2">
    <source>
        <dbReference type="EMBL" id="KAJ2779292.1"/>
    </source>
</evidence>
<name>A0A9W8HBT6_9FUNG</name>
<feature type="compositionally biased region" description="Acidic residues" evidence="1">
    <location>
        <begin position="173"/>
        <end position="184"/>
    </location>
</feature>
<keyword evidence="3" id="KW-1185">Reference proteome</keyword>
<organism evidence="2 3">
    <name type="scientific">Coemansia javaensis</name>
    <dbReference type="NCBI Taxonomy" id="2761396"/>
    <lineage>
        <taxon>Eukaryota</taxon>
        <taxon>Fungi</taxon>
        <taxon>Fungi incertae sedis</taxon>
        <taxon>Zoopagomycota</taxon>
        <taxon>Kickxellomycotina</taxon>
        <taxon>Kickxellomycetes</taxon>
        <taxon>Kickxellales</taxon>
        <taxon>Kickxellaceae</taxon>
        <taxon>Coemansia</taxon>
    </lineage>
</organism>
<evidence type="ECO:0000256" key="1">
    <source>
        <dbReference type="SAM" id="MobiDB-lite"/>
    </source>
</evidence>
<dbReference type="AlphaFoldDB" id="A0A9W8HBT6"/>
<evidence type="ECO:0000313" key="3">
    <source>
        <dbReference type="Proteomes" id="UP001140217"/>
    </source>
</evidence>